<keyword evidence="3" id="KW-1185">Reference proteome</keyword>
<dbReference type="OrthoDB" id="1898513at2759"/>
<feature type="coiled-coil region" evidence="1">
    <location>
        <begin position="10"/>
        <end position="65"/>
    </location>
</feature>
<evidence type="ECO:0000313" key="3">
    <source>
        <dbReference type="Proteomes" id="UP000886595"/>
    </source>
</evidence>
<accession>A0A8X7WIE2</accession>
<reference evidence="2 3" key="1">
    <citation type="submission" date="2020-02" db="EMBL/GenBank/DDBJ databases">
        <authorList>
            <person name="Ma Q."/>
            <person name="Huang Y."/>
            <person name="Song X."/>
            <person name="Pei D."/>
        </authorList>
    </citation>
    <scope>NUCLEOTIDE SEQUENCE [LARGE SCALE GENOMIC DNA]</scope>
    <source>
        <strain evidence="2">Sxm20200214</strain>
        <tissue evidence="2">Leaf</tissue>
    </source>
</reference>
<proteinExistence type="predicted"/>
<keyword evidence="1" id="KW-0175">Coiled coil</keyword>
<name>A0A8X7WIE2_BRACI</name>
<dbReference type="EMBL" id="JAAMPC010000001">
    <property type="protein sequence ID" value="KAG2330289.1"/>
    <property type="molecule type" value="Genomic_DNA"/>
</dbReference>
<dbReference type="AlphaFoldDB" id="A0A8X7WIE2"/>
<evidence type="ECO:0000256" key="1">
    <source>
        <dbReference type="SAM" id="Coils"/>
    </source>
</evidence>
<protein>
    <submittedName>
        <fullName evidence="2">Uncharacterized protein</fullName>
    </submittedName>
</protein>
<comment type="caution">
    <text evidence="2">The sequence shown here is derived from an EMBL/GenBank/DDBJ whole genome shotgun (WGS) entry which is preliminary data.</text>
</comment>
<dbReference type="Proteomes" id="UP000886595">
    <property type="component" value="Unassembled WGS sequence"/>
</dbReference>
<evidence type="ECO:0000313" key="2">
    <source>
        <dbReference type="EMBL" id="KAG2330289.1"/>
    </source>
</evidence>
<gene>
    <name evidence="2" type="ORF">Bca52824_001469</name>
</gene>
<organism evidence="2 3">
    <name type="scientific">Brassica carinata</name>
    <name type="common">Ethiopian mustard</name>
    <name type="synonym">Abyssinian cabbage</name>
    <dbReference type="NCBI Taxonomy" id="52824"/>
    <lineage>
        <taxon>Eukaryota</taxon>
        <taxon>Viridiplantae</taxon>
        <taxon>Streptophyta</taxon>
        <taxon>Embryophyta</taxon>
        <taxon>Tracheophyta</taxon>
        <taxon>Spermatophyta</taxon>
        <taxon>Magnoliopsida</taxon>
        <taxon>eudicotyledons</taxon>
        <taxon>Gunneridae</taxon>
        <taxon>Pentapetalae</taxon>
        <taxon>rosids</taxon>
        <taxon>malvids</taxon>
        <taxon>Brassicales</taxon>
        <taxon>Brassicaceae</taxon>
        <taxon>Brassiceae</taxon>
        <taxon>Brassica</taxon>
    </lineage>
</organism>
<sequence>MEKAAKERCIETLTKKVSELGSEMSQLGDEMKAKDSTRKEMEKELEKQRRELDEVAEEKREVIRQLCFSLDYCKDECKRLRDAFPGHQPIRPSSILAS</sequence>